<feature type="compositionally biased region" description="Low complexity" evidence="10">
    <location>
        <begin position="190"/>
        <end position="201"/>
    </location>
</feature>
<feature type="compositionally biased region" description="Low complexity" evidence="10">
    <location>
        <begin position="310"/>
        <end position="332"/>
    </location>
</feature>
<evidence type="ECO:0000256" key="2">
    <source>
        <dbReference type="ARBA" id="ARBA00022723"/>
    </source>
</evidence>
<dbReference type="Gene3D" id="3.30.160.60">
    <property type="entry name" value="Classic Zinc Finger"/>
    <property type="match status" value="2"/>
</dbReference>
<keyword evidence="2" id="KW-0479">Metal-binding</keyword>
<dbReference type="Pfam" id="PF00096">
    <property type="entry name" value="zf-C2H2"/>
    <property type="match status" value="2"/>
</dbReference>
<dbReference type="GO" id="GO:0008270">
    <property type="term" value="F:zinc ion binding"/>
    <property type="evidence" value="ECO:0007669"/>
    <property type="project" value="UniProtKB-KW"/>
</dbReference>
<dbReference type="Proteomes" id="UP000242180">
    <property type="component" value="Unassembled WGS sequence"/>
</dbReference>
<reference evidence="12 13" key="1">
    <citation type="submission" date="2016-07" db="EMBL/GenBank/DDBJ databases">
        <title>Pervasive Adenine N6-methylation of Active Genes in Fungi.</title>
        <authorList>
            <consortium name="DOE Joint Genome Institute"/>
            <person name="Mondo S.J."/>
            <person name="Dannebaum R.O."/>
            <person name="Kuo R.C."/>
            <person name="Labutti K."/>
            <person name="Haridas S."/>
            <person name="Kuo A."/>
            <person name="Salamov A."/>
            <person name="Ahrendt S.R."/>
            <person name="Lipzen A."/>
            <person name="Sullivan W."/>
            <person name="Andreopoulos W.B."/>
            <person name="Clum A."/>
            <person name="Lindquist E."/>
            <person name="Daum C."/>
            <person name="Ramamoorthy G.K."/>
            <person name="Gryganskyi A."/>
            <person name="Culley D."/>
            <person name="Magnuson J.K."/>
            <person name="James T.Y."/>
            <person name="O'Malley M.A."/>
            <person name="Stajich J.E."/>
            <person name="Spatafora J.W."/>
            <person name="Visel A."/>
            <person name="Grigoriev I.V."/>
        </authorList>
    </citation>
    <scope>NUCLEOTIDE SEQUENCE [LARGE SCALE GENOMIC DNA]</scope>
    <source>
        <strain evidence="12 13">NRRL 2496</strain>
    </source>
</reference>
<name>A0A1X2HNM0_SYNRA</name>
<dbReference type="PROSITE" id="PS00028">
    <property type="entry name" value="ZINC_FINGER_C2H2_1"/>
    <property type="match status" value="2"/>
</dbReference>
<dbReference type="STRING" id="13706.A0A1X2HNM0"/>
<evidence type="ECO:0000256" key="6">
    <source>
        <dbReference type="ARBA" id="ARBA00023015"/>
    </source>
</evidence>
<evidence type="ECO:0000256" key="1">
    <source>
        <dbReference type="ARBA" id="ARBA00004123"/>
    </source>
</evidence>
<feature type="compositionally biased region" description="Low complexity" evidence="10">
    <location>
        <begin position="213"/>
        <end position="224"/>
    </location>
</feature>
<dbReference type="InterPro" id="IPR013087">
    <property type="entry name" value="Znf_C2H2_type"/>
</dbReference>
<evidence type="ECO:0000256" key="9">
    <source>
        <dbReference type="PROSITE-ProRule" id="PRU00042"/>
    </source>
</evidence>
<evidence type="ECO:0000256" key="10">
    <source>
        <dbReference type="SAM" id="MobiDB-lite"/>
    </source>
</evidence>
<feature type="domain" description="C2H2-type" evidence="11">
    <location>
        <begin position="277"/>
        <end position="308"/>
    </location>
</feature>
<dbReference type="PROSITE" id="PS50157">
    <property type="entry name" value="ZINC_FINGER_C2H2_2"/>
    <property type="match status" value="2"/>
</dbReference>
<comment type="caution">
    <text evidence="12">The sequence shown here is derived from an EMBL/GenBank/DDBJ whole genome shotgun (WGS) entry which is preliminary data.</text>
</comment>
<sequence>MYSPSEIHVASQLDTFKSFPSYQESSYDYMRRFSYAELLSNQSEASLSDTEQQTPSPSNDYEDYVYYQQQHQPQPLVDDMQKRPTSIDLYGLDSTAALHSQQQHMPHTPAEYYNQASTESWLSAAAAAMMQDQGYCMPPALFNPYMVDAAALTAAPTAVMPPVAASSPTTPSVSGDDQASYCDRRASTASSVDSQSQQQDSYENGPAVAVNMSATKAATSTATKKQPRSRGRRVSSNPATAGQKMFTCRHDDCGKVFKRSEHLKRHIRSIHTLEKPFECPYHSCSKRFSRSDNLNQHIRIHRHTGKDKTAAPAAAHSPSSTSSVPGRSSSFSNYMQNYL</sequence>
<dbReference type="EMBL" id="MCGN01000002">
    <property type="protein sequence ID" value="ORZ00947.1"/>
    <property type="molecule type" value="Genomic_DNA"/>
</dbReference>
<keyword evidence="4 9" id="KW-0863">Zinc-finger</keyword>
<evidence type="ECO:0000313" key="12">
    <source>
        <dbReference type="EMBL" id="ORZ00947.1"/>
    </source>
</evidence>
<keyword evidence="7" id="KW-0804">Transcription</keyword>
<organism evidence="12 13">
    <name type="scientific">Syncephalastrum racemosum</name>
    <name type="common">Filamentous fungus</name>
    <dbReference type="NCBI Taxonomy" id="13706"/>
    <lineage>
        <taxon>Eukaryota</taxon>
        <taxon>Fungi</taxon>
        <taxon>Fungi incertae sedis</taxon>
        <taxon>Mucoromycota</taxon>
        <taxon>Mucoromycotina</taxon>
        <taxon>Mucoromycetes</taxon>
        <taxon>Mucorales</taxon>
        <taxon>Syncephalastraceae</taxon>
        <taxon>Syncephalastrum</taxon>
    </lineage>
</organism>
<dbReference type="AlphaFoldDB" id="A0A1X2HNM0"/>
<keyword evidence="6" id="KW-0805">Transcription regulation</keyword>
<evidence type="ECO:0000256" key="7">
    <source>
        <dbReference type="ARBA" id="ARBA00023163"/>
    </source>
</evidence>
<dbReference type="SMART" id="SM00355">
    <property type="entry name" value="ZnF_C2H2"/>
    <property type="match status" value="2"/>
</dbReference>
<dbReference type="SUPFAM" id="SSF57667">
    <property type="entry name" value="beta-beta-alpha zinc fingers"/>
    <property type="match status" value="1"/>
</dbReference>
<feature type="compositionally biased region" description="Low complexity" evidence="10">
    <location>
        <begin position="163"/>
        <end position="174"/>
    </location>
</feature>
<dbReference type="PANTHER" id="PTHR46179">
    <property type="entry name" value="ZINC FINGER PROTEIN"/>
    <property type="match status" value="1"/>
</dbReference>
<protein>
    <recommendedName>
        <fullName evidence="11">C2H2-type domain-containing protein</fullName>
    </recommendedName>
</protein>
<dbReference type="GO" id="GO:0005634">
    <property type="term" value="C:nucleus"/>
    <property type="evidence" value="ECO:0007669"/>
    <property type="project" value="UniProtKB-SubCell"/>
</dbReference>
<dbReference type="GO" id="GO:0006357">
    <property type="term" value="P:regulation of transcription by RNA polymerase II"/>
    <property type="evidence" value="ECO:0007669"/>
    <property type="project" value="TreeGrafter"/>
</dbReference>
<evidence type="ECO:0000256" key="3">
    <source>
        <dbReference type="ARBA" id="ARBA00022737"/>
    </source>
</evidence>
<feature type="region of interest" description="Disordered" evidence="10">
    <location>
        <begin position="303"/>
        <end position="339"/>
    </location>
</feature>
<proteinExistence type="predicted"/>
<keyword evidence="5" id="KW-0862">Zinc</keyword>
<dbReference type="FunFam" id="3.30.160.60:FF:000125">
    <property type="entry name" value="Putative zinc finger protein 143"/>
    <property type="match status" value="1"/>
</dbReference>
<keyword evidence="8" id="KW-0539">Nucleus</keyword>
<evidence type="ECO:0000256" key="4">
    <source>
        <dbReference type="ARBA" id="ARBA00022771"/>
    </source>
</evidence>
<evidence type="ECO:0000256" key="5">
    <source>
        <dbReference type="ARBA" id="ARBA00022833"/>
    </source>
</evidence>
<accession>A0A1X2HNM0</accession>
<gene>
    <name evidence="12" type="ORF">BCR43DRAFT_453183</name>
</gene>
<comment type="subcellular location">
    <subcellularLocation>
        <location evidence="1">Nucleus</location>
    </subcellularLocation>
</comment>
<feature type="domain" description="C2H2-type" evidence="11">
    <location>
        <begin position="246"/>
        <end position="276"/>
    </location>
</feature>
<dbReference type="PANTHER" id="PTHR46179:SF13">
    <property type="entry name" value="C2H2-TYPE DOMAIN-CONTAINING PROTEIN"/>
    <property type="match status" value="1"/>
</dbReference>
<dbReference type="InterPro" id="IPR036236">
    <property type="entry name" value="Znf_C2H2_sf"/>
</dbReference>
<dbReference type="OrthoDB" id="6365676at2759"/>
<dbReference type="OMA" id="HARSIHT"/>
<evidence type="ECO:0000259" key="11">
    <source>
        <dbReference type="PROSITE" id="PS50157"/>
    </source>
</evidence>
<keyword evidence="3" id="KW-0677">Repeat</keyword>
<keyword evidence="13" id="KW-1185">Reference proteome</keyword>
<dbReference type="InParanoid" id="A0A1X2HNM0"/>
<evidence type="ECO:0000256" key="8">
    <source>
        <dbReference type="ARBA" id="ARBA00023242"/>
    </source>
</evidence>
<feature type="region of interest" description="Disordered" evidence="10">
    <location>
        <begin position="163"/>
        <end position="243"/>
    </location>
</feature>
<dbReference type="InterPro" id="IPR051061">
    <property type="entry name" value="Zinc_finger_trans_reg"/>
</dbReference>
<evidence type="ECO:0000313" key="13">
    <source>
        <dbReference type="Proteomes" id="UP000242180"/>
    </source>
</evidence>